<gene>
    <name evidence="1" type="ORF">A3B56_01775</name>
</gene>
<protein>
    <submittedName>
        <fullName evidence="1">Uncharacterized protein</fullName>
    </submittedName>
</protein>
<dbReference type="Proteomes" id="UP000178486">
    <property type="component" value="Unassembled WGS sequence"/>
</dbReference>
<feature type="non-terminal residue" evidence="1">
    <location>
        <position position="1"/>
    </location>
</feature>
<name>A0A1F7JFL8_9BACT</name>
<evidence type="ECO:0000313" key="2">
    <source>
        <dbReference type="Proteomes" id="UP000178486"/>
    </source>
</evidence>
<accession>A0A1F7JFL8</accession>
<organism evidence="1 2">
    <name type="scientific">Candidatus Roizmanbacteria bacterium RIFCSPLOWO2_01_FULL_45_11</name>
    <dbReference type="NCBI Taxonomy" id="1802070"/>
    <lineage>
        <taxon>Bacteria</taxon>
        <taxon>Candidatus Roizmaniibacteriota</taxon>
    </lineage>
</organism>
<comment type="caution">
    <text evidence="1">The sequence shown here is derived from an EMBL/GenBank/DDBJ whole genome shotgun (WGS) entry which is preliminary data.</text>
</comment>
<dbReference type="AlphaFoldDB" id="A0A1F7JFL8"/>
<proteinExistence type="predicted"/>
<dbReference type="InterPro" id="IPR025833">
    <property type="entry name" value="GDYXXLXY"/>
</dbReference>
<sequence length="146" mass="16611">TVYLRTIPVDPRDIFRGDYVTLSYEISQFDNIPYEYIPFLSSEGHADKISGKQIYVVLEMDSTGIATARYKTLIRPEGEKLYITGTIKEYEQPFAIEYGIESYFVPEGTGKELERIRGRSLFVEVVIDKQGAAVIRGVKTSDELLL</sequence>
<evidence type="ECO:0000313" key="1">
    <source>
        <dbReference type="EMBL" id="OGK54399.1"/>
    </source>
</evidence>
<dbReference type="Pfam" id="PF14345">
    <property type="entry name" value="GDYXXLXY"/>
    <property type="match status" value="1"/>
</dbReference>
<reference evidence="1 2" key="1">
    <citation type="journal article" date="2016" name="Nat. Commun.">
        <title>Thousands of microbial genomes shed light on interconnected biogeochemical processes in an aquifer system.</title>
        <authorList>
            <person name="Anantharaman K."/>
            <person name="Brown C.T."/>
            <person name="Hug L.A."/>
            <person name="Sharon I."/>
            <person name="Castelle C.J."/>
            <person name="Probst A.J."/>
            <person name="Thomas B.C."/>
            <person name="Singh A."/>
            <person name="Wilkins M.J."/>
            <person name="Karaoz U."/>
            <person name="Brodie E.L."/>
            <person name="Williams K.H."/>
            <person name="Hubbard S.S."/>
            <person name="Banfield J.F."/>
        </authorList>
    </citation>
    <scope>NUCLEOTIDE SEQUENCE [LARGE SCALE GENOMIC DNA]</scope>
</reference>
<dbReference type="EMBL" id="MGAU01000033">
    <property type="protein sequence ID" value="OGK54399.1"/>
    <property type="molecule type" value="Genomic_DNA"/>
</dbReference>